<evidence type="ECO:0000256" key="1">
    <source>
        <dbReference type="SAM" id="MobiDB-lite"/>
    </source>
</evidence>
<evidence type="ECO:0000256" key="2">
    <source>
        <dbReference type="SAM" id="Phobius"/>
    </source>
</evidence>
<name>A0ABD6D4V7_9EURY</name>
<feature type="transmembrane region" description="Helical" evidence="2">
    <location>
        <begin position="93"/>
        <end position="111"/>
    </location>
</feature>
<keyword evidence="5" id="KW-1185">Reference proteome</keyword>
<evidence type="ECO:0000259" key="3">
    <source>
        <dbReference type="Pfam" id="PF24008"/>
    </source>
</evidence>
<feature type="compositionally biased region" description="Acidic residues" evidence="1">
    <location>
        <begin position="137"/>
        <end position="146"/>
    </location>
</feature>
<keyword evidence="2" id="KW-1133">Transmembrane helix</keyword>
<proteinExistence type="predicted"/>
<evidence type="ECO:0000313" key="5">
    <source>
        <dbReference type="Proteomes" id="UP001597052"/>
    </source>
</evidence>
<organism evidence="4 5">
    <name type="scientific">Halohasta litorea</name>
    <dbReference type="NCBI Taxonomy" id="869891"/>
    <lineage>
        <taxon>Archaea</taxon>
        <taxon>Methanobacteriati</taxon>
        <taxon>Methanobacteriota</taxon>
        <taxon>Stenosarchaea group</taxon>
        <taxon>Halobacteria</taxon>
        <taxon>Halobacteriales</taxon>
        <taxon>Haloferacaceae</taxon>
        <taxon>Halohasta</taxon>
    </lineage>
</organism>
<dbReference type="Pfam" id="PF24008">
    <property type="entry name" value="DUF7322"/>
    <property type="match status" value="1"/>
</dbReference>
<reference evidence="4 5" key="1">
    <citation type="journal article" date="2019" name="Int. J. Syst. Evol. Microbiol.">
        <title>The Global Catalogue of Microorganisms (GCM) 10K type strain sequencing project: providing services to taxonomists for standard genome sequencing and annotation.</title>
        <authorList>
            <consortium name="The Broad Institute Genomics Platform"/>
            <consortium name="The Broad Institute Genome Sequencing Center for Infectious Disease"/>
            <person name="Wu L."/>
            <person name="Ma J."/>
        </authorList>
    </citation>
    <scope>NUCLEOTIDE SEQUENCE [LARGE SCALE GENOMIC DNA]</scope>
    <source>
        <strain evidence="4 5">CGMCC 1.10593</strain>
    </source>
</reference>
<dbReference type="Proteomes" id="UP001597052">
    <property type="component" value="Unassembled WGS sequence"/>
</dbReference>
<feature type="region of interest" description="Disordered" evidence="1">
    <location>
        <begin position="1"/>
        <end position="29"/>
    </location>
</feature>
<evidence type="ECO:0000313" key="4">
    <source>
        <dbReference type="EMBL" id="MFD1641008.1"/>
    </source>
</evidence>
<keyword evidence="2" id="KW-0812">Transmembrane</keyword>
<feature type="domain" description="DUF7322" evidence="3">
    <location>
        <begin position="57"/>
        <end position="117"/>
    </location>
</feature>
<gene>
    <name evidence="4" type="ORF">ACFSBW_03840</name>
</gene>
<feature type="region of interest" description="Disordered" evidence="1">
    <location>
        <begin position="119"/>
        <end position="153"/>
    </location>
</feature>
<protein>
    <recommendedName>
        <fullName evidence="3">DUF7322 domain-containing protein</fullName>
    </recommendedName>
</protein>
<comment type="caution">
    <text evidence="4">The sequence shown here is derived from an EMBL/GenBank/DDBJ whole genome shotgun (WGS) entry which is preliminary data.</text>
</comment>
<dbReference type="RefSeq" id="WP_256394697.1">
    <property type="nucleotide sequence ID" value="NZ_JANHDJ010000001.1"/>
</dbReference>
<sequence length="153" mass="16919">MPGDSADDEDDSLLDRWGDLEHPFGDPAESDLVSEFTQASDYEPDEPTTEELTRDLSEVDPDLLNTFTVCVLLANLGVLLVSVGLLLVVVRDMFQLGGGLFVIGSLTLFRLRQVYRSYKRDRDDSEPTATELPSESEPVESPESDQADSGHNR</sequence>
<dbReference type="AlphaFoldDB" id="A0ABD6D4V7"/>
<keyword evidence="2" id="KW-0472">Membrane</keyword>
<accession>A0ABD6D4V7</accession>
<feature type="transmembrane region" description="Helical" evidence="2">
    <location>
        <begin position="63"/>
        <end position="87"/>
    </location>
</feature>
<dbReference type="InterPro" id="IPR055746">
    <property type="entry name" value="DUF7322"/>
</dbReference>
<dbReference type="EMBL" id="JBHUDM010000001">
    <property type="protein sequence ID" value="MFD1641008.1"/>
    <property type="molecule type" value="Genomic_DNA"/>
</dbReference>
<feature type="compositionally biased region" description="Basic and acidic residues" evidence="1">
    <location>
        <begin position="13"/>
        <end position="24"/>
    </location>
</feature>
<feature type="compositionally biased region" description="Acidic residues" evidence="1">
    <location>
        <begin position="1"/>
        <end position="12"/>
    </location>
</feature>